<feature type="compositionally biased region" description="Acidic residues" evidence="2">
    <location>
        <begin position="638"/>
        <end position="656"/>
    </location>
</feature>
<reference evidence="5" key="1">
    <citation type="journal article" date="2015" name="PLoS Genet.">
        <title>The dynamic genome and transcriptome of the human fungal pathogen Blastomyces and close relative Emmonsia.</title>
        <authorList>
            <person name="Munoz J.F."/>
            <person name="Gauthier G.M."/>
            <person name="Desjardins C.A."/>
            <person name="Gallo J.E."/>
            <person name="Holder J."/>
            <person name="Sullivan T.D."/>
            <person name="Marty A.J."/>
            <person name="Carmen J.C."/>
            <person name="Chen Z."/>
            <person name="Ding L."/>
            <person name="Gujja S."/>
            <person name="Magrini V."/>
            <person name="Misas E."/>
            <person name="Mitreva M."/>
            <person name="Priest M."/>
            <person name="Saif S."/>
            <person name="Whiston E.A."/>
            <person name="Young S."/>
            <person name="Zeng Q."/>
            <person name="Goldman W.E."/>
            <person name="Mardis E.R."/>
            <person name="Taylor J.W."/>
            <person name="McEwen J.G."/>
            <person name="Clay O.K."/>
            <person name="Klein B.S."/>
            <person name="Cuomo C.A."/>
        </authorList>
    </citation>
    <scope>NUCLEOTIDE SEQUENCE [LARGE SCALE GENOMIC DNA]</scope>
    <source>
        <strain evidence="5">SLH14081</strain>
    </source>
</reference>
<dbReference type="GeneID" id="8505217"/>
<feature type="region of interest" description="Disordered" evidence="2">
    <location>
        <begin position="638"/>
        <end position="669"/>
    </location>
</feature>
<keyword evidence="5" id="KW-1185">Reference proteome</keyword>
<name>A0A179UKS3_BLAGS</name>
<dbReference type="PANTHER" id="PTHR10039">
    <property type="entry name" value="AMELOGENIN"/>
    <property type="match status" value="1"/>
</dbReference>
<dbReference type="STRING" id="559298.A0A179UKS3"/>
<dbReference type="AlphaFoldDB" id="A0A179UKS3"/>
<dbReference type="VEuPathDB" id="FungiDB:BDBG_16895"/>
<sequence>MAVISVTPMDLTETADDLPSDVLLLWQQALARYHKSTGEDLQKVTKDVSSDCNQLVDLFDSMRAFLEHLSIIEGKLPSIPAYRSHVMLVFLALLSGKWAKAFRDVGNDEDLQSAKSTMKESLAQLESASLTVILTTTQDLKQDTNTIVTQTERIDSRTERIEVSILAQREEFHDIWVLDEEAYQVWREGTTNPYLWISGDTRLGKTSAAFLLSKELEEAFASEPKTSIAAFDYQDDQAEFMSVSNAFSSMIIQIAGGNSGYCEQASSEAGKDGGVDTDDWTDLWERLLPIQIRKRKLRRDMTLLIEGRLRRFQNLYEFGRRTKKKILSKLLEKSDSMLYVDHMLRRYNSIGREGMVLKDLETSFPDSLQSAYNILLTEAQQRRTSEHLQYSSSCYCGWRLQNSVIKEVEGKSSSNLRITRSKKTETRRVMIMKNFLDDGSIASNMIADDNAATLQFLDRSLRGYFRSGDVGESGLRKPSSAHLTMFATSVDVICDRYNSAYEAGGKELKDYAINFWADHFLELDPVSATELDLLRVIESLSLVLNDHNNAAKELELGLVYPRGHISNWFQQIHAESESFRFASDEKAYRAIGLILKDYGHYDAGIVACAALGISISEADRFRTLVVLVQVYAKLYDDEEGDESDNDSGDISDEVSDVESNSGNAGNDPNQYNAIAYKTICEALSSRPSSVDDPTTEEEARLLIREALLIQGDCERAMDRVDEAVKSYGEARIICSSEILDGVSLNEIKEILGEQSRFVELMENVEQ</sequence>
<dbReference type="KEGG" id="bgh:BDBG_16895"/>
<keyword evidence="1" id="KW-0677">Repeat</keyword>
<proteinExistence type="predicted"/>
<dbReference type="OrthoDB" id="448455at2759"/>
<organism evidence="4 5">
    <name type="scientific">Blastomyces gilchristii (strain SLH14081)</name>
    <name type="common">Blastomyces dermatitidis</name>
    <dbReference type="NCBI Taxonomy" id="559298"/>
    <lineage>
        <taxon>Eukaryota</taxon>
        <taxon>Fungi</taxon>
        <taxon>Dikarya</taxon>
        <taxon>Ascomycota</taxon>
        <taxon>Pezizomycotina</taxon>
        <taxon>Eurotiomycetes</taxon>
        <taxon>Eurotiomycetidae</taxon>
        <taxon>Onygenales</taxon>
        <taxon>Ajellomycetaceae</taxon>
        <taxon>Blastomyces</taxon>
    </lineage>
</organism>
<evidence type="ECO:0000259" key="3">
    <source>
        <dbReference type="Pfam" id="PF24883"/>
    </source>
</evidence>
<feature type="domain" description="Nephrocystin 3-like N-terminal" evidence="3">
    <location>
        <begin position="176"/>
        <end position="307"/>
    </location>
</feature>
<dbReference type="EMBL" id="GG657453">
    <property type="protein sequence ID" value="OAT07838.1"/>
    <property type="molecule type" value="Genomic_DNA"/>
</dbReference>
<dbReference type="Pfam" id="PF24883">
    <property type="entry name" value="NPHP3_N"/>
    <property type="match status" value="1"/>
</dbReference>
<gene>
    <name evidence="4" type="ORF">BDBG_16895</name>
</gene>
<dbReference type="InterPro" id="IPR056884">
    <property type="entry name" value="NPHP3-like_N"/>
</dbReference>
<evidence type="ECO:0000256" key="2">
    <source>
        <dbReference type="SAM" id="MobiDB-lite"/>
    </source>
</evidence>
<dbReference type="Proteomes" id="UP000002038">
    <property type="component" value="Unassembled WGS sequence"/>
</dbReference>
<evidence type="ECO:0000256" key="1">
    <source>
        <dbReference type="ARBA" id="ARBA00022737"/>
    </source>
</evidence>
<protein>
    <recommendedName>
        <fullName evidence="3">Nephrocystin 3-like N-terminal domain-containing protein</fullName>
    </recommendedName>
</protein>
<evidence type="ECO:0000313" key="4">
    <source>
        <dbReference type="EMBL" id="OAT07838.1"/>
    </source>
</evidence>
<feature type="compositionally biased region" description="Polar residues" evidence="2">
    <location>
        <begin position="657"/>
        <end position="669"/>
    </location>
</feature>
<evidence type="ECO:0000313" key="5">
    <source>
        <dbReference type="Proteomes" id="UP000002038"/>
    </source>
</evidence>
<accession>A0A179UKS3</accession>
<dbReference type="RefSeq" id="XP_031577979.1">
    <property type="nucleotide sequence ID" value="XM_031724751.1"/>
</dbReference>